<protein>
    <recommendedName>
        <fullName evidence="3">Gp6-like head-tail connector protein</fullName>
    </recommendedName>
</protein>
<gene>
    <name evidence="1" type="ORF">C8U37_107149</name>
</gene>
<dbReference type="OrthoDB" id="3194802at2"/>
<accession>A0A2T5ILU1</accession>
<organism evidence="1 2">
    <name type="scientific">Trichococcus patagoniensis</name>
    <dbReference type="NCBI Taxonomy" id="382641"/>
    <lineage>
        <taxon>Bacteria</taxon>
        <taxon>Bacillati</taxon>
        <taxon>Bacillota</taxon>
        <taxon>Bacilli</taxon>
        <taxon>Lactobacillales</taxon>
        <taxon>Carnobacteriaceae</taxon>
        <taxon>Trichococcus</taxon>
    </lineage>
</organism>
<dbReference type="InterPro" id="IPR021146">
    <property type="entry name" value="Phage_gp6-like_head-tail"/>
</dbReference>
<name>A0A2T5ILU1_9LACT</name>
<dbReference type="RefSeq" id="WP_108032441.1">
    <property type="nucleotide sequence ID" value="NZ_QAOM01000007.1"/>
</dbReference>
<sequence>MAFEINIIDRVRTRIPEIGSDLIYELETTALDRIKLRLGLTEFPIELNSIAVEVICAMYNRSFREGVKTEGVDTFSITFVDDILKEYETEFSRYLAIKEKQANTNRGVLRFL</sequence>
<comment type="caution">
    <text evidence="1">The sequence shown here is derived from an EMBL/GenBank/DDBJ whole genome shotgun (WGS) entry which is preliminary data.</text>
</comment>
<dbReference type="EMBL" id="QAOM01000007">
    <property type="protein sequence ID" value="PTQ84781.1"/>
    <property type="molecule type" value="Genomic_DNA"/>
</dbReference>
<dbReference type="Proteomes" id="UP000244161">
    <property type="component" value="Unassembled WGS sequence"/>
</dbReference>
<evidence type="ECO:0000313" key="2">
    <source>
        <dbReference type="Proteomes" id="UP000244161"/>
    </source>
</evidence>
<dbReference type="Pfam" id="PF05135">
    <property type="entry name" value="Phage_connect_1"/>
    <property type="match status" value="1"/>
</dbReference>
<evidence type="ECO:0000313" key="1">
    <source>
        <dbReference type="EMBL" id="PTQ84781.1"/>
    </source>
</evidence>
<keyword evidence="2" id="KW-1185">Reference proteome</keyword>
<evidence type="ECO:0008006" key="3">
    <source>
        <dbReference type="Google" id="ProtNLM"/>
    </source>
</evidence>
<dbReference type="AlphaFoldDB" id="A0A2T5ILU1"/>
<reference evidence="1 2" key="1">
    <citation type="submission" date="2018-04" db="EMBL/GenBank/DDBJ databases">
        <title>Genomic Encyclopedia of Archaeal and Bacterial Type Strains, Phase II (KMG-II): from individual species to whole genera.</title>
        <authorList>
            <person name="Goeker M."/>
        </authorList>
    </citation>
    <scope>NUCLEOTIDE SEQUENCE [LARGE SCALE GENOMIC DNA]</scope>
    <source>
        <strain evidence="1 2">DSM 18806</strain>
    </source>
</reference>
<proteinExistence type="predicted"/>